<proteinExistence type="predicted"/>
<name>A0A7W9W9C9_ARMRO</name>
<evidence type="ECO:0000259" key="1">
    <source>
        <dbReference type="Pfam" id="PF09346"/>
    </source>
</evidence>
<evidence type="ECO:0000313" key="3">
    <source>
        <dbReference type="Proteomes" id="UP000520814"/>
    </source>
</evidence>
<organism evidence="2 3">
    <name type="scientific">Armatimonas rosea</name>
    <dbReference type="NCBI Taxonomy" id="685828"/>
    <lineage>
        <taxon>Bacteria</taxon>
        <taxon>Bacillati</taxon>
        <taxon>Armatimonadota</taxon>
        <taxon>Armatimonadia</taxon>
        <taxon>Armatimonadales</taxon>
        <taxon>Armatimonadaceae</taxon>
        <taxon>Armatimonas</taxon>
    </lineage>
</organism>
<protein>
    <recommendedName>
        <fullName evidence="1">Knr4/Smi1-like domain-containing protein</fullName>
    </recommendedName>
</protein>
<keyword evidence="3" id="KW-1185">Reference proteome</keyword>
<dbReference type="Gene3D" id="3.40.1580.10">
    <property type="entry name" value="SMI1/KNR4-like"/>
    <property type="match status" value="1"/>
</dbReference>
<dbReference type="Pfam" id="PF09346">
    <property type="entry name" value="SMI1_KNR4"/>
    <property type="match status" value="1"/>
</dbReference>
<sequence length="286" mass="32352">MTNPLAAALPPAHQAFLLHTNGGELEFLSVKLFGIDRDDALDFAEQVAFLSRFIEGVSEKTRLPFAVDAGGSVFCYDLTRPTESGDYPVLYWNIEYSEEPDDAPKLWSEYAPGFTAFLLRLRTTEAEMALTEALHERDWVIQHRPDAVLPEAIVSRYPNLPGEVTRFLSSLAICHNPSQSVWFLMPDDYARTPSNQVFDWNELERMGGASCFWDQHFPFLYAVHSNYDYLAVRLTDEGFGAIVHGFAPEWEEPNVIAPDLTAFLEAFTTAAQSDVPAWPYSVFLRR</sequence>
<dbReference type="SUPFAM" id="SSF160631">
    <property type="entry name" value="SMI1/KNR4-like"/>
    <property type="match status" value="1"/>
</dbReference>
<dbReference type="RefSeq" id="WP_184203183.1">
    <property type="nucleotide sequence ID" value="NZ_JACHGW010000005.1"/>
</dbReference>
<feature type="domain" description="Knr4/Smi1-like" evidence="1">
    <location>
        <begin position="7"/>
        <end position="119"/>
    </location>
</feature>
<comment type="caution">
    <text evidence="2">The sequence shown here is derived from an EMBL/GenBank/DDBJ whole genome shotgun (WGS) entry which is preliminary data.</text>
</comment>
<dbReference type="EMBL" id="JACHGW010000005">
    <property type="protein sequence ID" value="MBB6053161.1"/>
    <property type="molecule type" value="Genomic_DNA"/>
</dbReference>
<accession>A0A7W9W9C9</accession>
<dbReference type="InterPro" id="IPR037883">
    <property type="entry name" value="Knr4/Smi1-like_sf"/>
</dbReference>
<dbReference type="AlphaFoldDB" id="A0A7W9W9C9"/>
<evidence type="ECO:0000313" key="2">
    <source>
        <dbReference type="EMBL" id="MBB6053161.1"/>
    </source>
</evidence>
<gene>
    <name evidence="2" type="ORF">HNQ39_004993</name>
</gene>
<reference evidence="2 3" key="1">
    <citation type="submission" date="2020-08" db="EMBL/GenBank/DDBJ databases">
        <title>Genomic Encyclopedia of Type Strains, Phase IV (KMG-IV): sequencing the most valuable type-strain genomes for metagenomic binning, comparative biology and taxonomic classification.</title>
        <authorList>
            <person name="Goeker M."/>
        </authorList>
    </citation>
    <scope>NUCLEOTIDE SEQUENCE [LARGE SCALE GENOMIC DNA]</scope>
    <source>
        <strain evidence="2 3">DSM 23562</strain>
    </source>
</reference>
<dbReference type="InterPro" id="IPR018958">
    <property type="entry name" value="Knr4/Smi1-like_dom"/>
</dbReference>
<dbReference type="Proteomes" id="UP000520814">
    <property type="component" value="Unassembled WGS sequence"/>
</dbReference>